<feature type="region of interest" description="Disordered" evidence="1">
    <location>
        <begin position="527"/>
        <end position="557"/>
    </location>
</feature>
<feature type="compositionally biased region" description="Low complexity" evidence="1">
    <location>
        <begin position="547"/>
        <end position="556"/>
    </location>
</feature>
<sequence length="657" mass="72122">AALSALLEGSSIYDASGSPRNLASLVRDRVPVPPSIVGCRQVEDMVGEAGRTYLEENHKRMRGPIHEIDFDNLPTPYFDPLLKRNEKKYRSCFKDLTSRGLPLATLTPPEQAGLFIREKSDGHKMRMIVGARRANAWFYAPPSAQLLSCEGFGRAEVRPPEGVAMNSARAEELLGKFRFFLGMTDVKECFYSMRIPLSLAKLSSLPAAPAHALGLAGQELEGARLGPDTLVFPCIGAPPTGSSRSLFLAQDANEERVVSSNPWPGGDMTISERLLVSDRGPPLVMDFEPGIVGGAYAHVDNLGAITPSETIAQEAPGAKLDLELMRSGVSDGRFWTVYMGLGGLLARGRATERALEMVLGHCTFCGLALRGSLRCRHASDRFIQRHRLEPARLWPEVAKEVKMFRGLLVLMVQDWRRPWNSCVLQTDASESGWGMAQSFWPLRVVGEVGRLPERARFRSAQGRPARESALAAVSLVQDSSGVIRSVESVINEESSEPDALSAWDVDPDFAEVPWEWAARKERHFSALDDRDANGQDLAGDGGEAAEGDSSSSGSDSVIEHLGRGRARMRQLRARSAQRRAKLHADAILAAQEAGVSLLETLAATRPTQVKHQRYLDLFHSRVGLKREDIVAKADAEIDELFCNYLTENYLQGEQSSH</sequence>
<evidence type="ECO:0000256" key="1">
    <source>
        <dbReference type="SAM" id="MobiDB-lite"/>
    </source>
</evidence>
<feature type="non-terminal residue" evidence="2">
    <location>
        <position position="1"/>
    </location>
</feature>
<dbReference type="EMBL" id="CAUYUJ010012392">
    <property type="protein sequence ID" value="CAK0833865.1"/>
    <property type="molecule type" value="Genomic_DNA"/>
</dbReference>
<keyword evidence="3" id="KW-1185">Reference proteome</keyword>
<reference evidence="2" key="1">
    <citation type="submission" date="2023-10" db="EMBL/GenBank/DDBJ databases">
        <authorList>
            <person name="Chen Y."/>
            <person name="Shah S."/>
            <person name="Dougan E. K."/>
            <person name="Thang M."/>
            <person name="Chan C."/>
        </authorList>
    </citation>
    <scope>NUCLEOTIDE SEQUENCE [LARGE SCALE GENOMIC DNA]</scope>
</reference>
<evidence type="ECO:0000313" key="3">
    <source>
        <dbReference type="Proteomes" id="UP001189429"/>
    </source>
</evidence>
<evidence type="ECO:0000313" key="2">
    <source>
        <dbReference type="EMBL" id="CAK0833865.1"/>
    </source>
</evidence>
<evidence type="ECO:0008006" key="4">
    <source>
        <dbReference type="Google" id="ProtNLM"/>
    </source>
</evidence>
<feature type="non-terminal residue" evidence="2">
    <location>
        <position position="657"/>
    </location>
</feature>
<comment type="caution">
    <text evidence="2">The sequence shown here is derived from an EMBL/GenBank/DDBJ whole genome shotgun (WGS) entry which is preliminary data.</text>
</comment>
<dbReference type="Proteomes" id="UP001189429">
    <property type="component" value="Unassembled WGS sequence"/>
</dbReference>
<proteinExistence type="predicted"/>
<gene>
    <name evidence="2" type="ORF">PCOR1329_LOCUS31434</name>
</gene>
<accession>A0ABN9SPS6</accession>
<organism evidence="2 3">
    <name type="scientific">Prorocentrum cordatum</name>
    <dbReference type="NCBI Taxonomy" id="2364126"/>
    <lineage>
        <taxon>Eukaryota</taxon>
        <taxon>Sar</taxon>
        <taxon>Alveolata</taxon>
        <taxon>Dinophyceae</taxon>
        <taxon>Prorocentrales</taxon>
        <taxon>Prorocentraceae</taxon>
        <taxon>Prorocentrum</taxon>
    </lineage>
</organism>
<protein>
    <recommendedName>
        <fullName evidence="4">RNA-dependent RNA polymerase</fullName>
    </recommendedName>
</protein>
<name>A0ABN9SPS6_9DINO</name>